<feature type="compositionally biased region" description="Basic and acidic residues" evidence="1">
    <location>
        <begin position="132"/>
        <end position="144"/>
    </location>
</feature>
<name>H6LHH2_ACEWD</name>
<gene>
    <name evidence="2" type="primary">gutM</name>
    <name evidence="2" type="ordered locus">Awo_c29480</name>
</gene>
<dbReference type="STRING" id="931626.Awo_c29480"/>
<evidence type="ECO:0000256" key="1">
    <source>
        <dbReference type="SAM" id="MobiDB-lite"/>
    </source>
</evidence>
<dbReference type="HOGENOM" id="CLU_133795_0_0_9"/>
<dbReference type="KEGG" id="awo:Awo_c29480"/>
<dbReference type="eggNOG" id="COG4578">
    <property type="taxonomic scope" value="Bacteria"/>
</dbReference>
<keyword evidence="3" id="KW-1185">Reference proteome</keyword>
<evidence type="ECO:0000313" key="3">
    <source>
        <dbReference type="Proteomes" id="UP000007177"/>
    </source>
</evidence>
<feature type="region of interest" description="Disordered" evidence="1">
    <location>
        <begin position="132"/>
        <end position="152"/>
    </location>
</feature>
<dbReference type="EMBL" id="CP002987">
    <property type="protein sequence ID" value="AFA49682.1"/>
    <property type="molecule type" value="Genomic_DNA"/>
</dbReference>
<protein>
    <submittedName>
        <fullName evidence="2">Glucitol operon activator GutM</fullName>
    </submittedName>
</protein>
<reference evidence="3" key="1">
    <citation type="submission" date="2011-07" db="EMBL/GenBank/DDBJ databases">
        <title>Complete genome sequence of Acetobacterium woodii.</title>
        <authorList>
            <person name="Poehlein A."/>
            <person name="Schmidt S."/>
            <person name="Kaster A.-K."/>
            <person name="Goenrich M."/>
            <person name="Vollmers J."/>
            <person name="Thuermer A."/>
            <person name="Gottschalk G."/>
            <person name="Thauer R.K."/>
            <person name="Daniel R."/>
            <person name="Mueller V."/>
        </authorList>
    </citation>
    <scope>NUCLEOTIDE SEQUENCE [LARGE SCALE GENOMIC DNA]</scope>
    <source>
        <strain evidence="3">ATCC 29683 / DSM 1030 / JCM 2381 / KCTC 1655 / WB1</strain>
    </source>
</reference>
<dbReference type="Pfam" id="PF06923">
    <property type="entry name" value="GutM"/>
    <property type="match status" value="1"/>
</dbReference>
<proteinExistence type="predicted"/>
<dbReference type="AlphaFoldDB" id="H6LHH2"/>
<evidence type="ECO:0000313" key="2">
    <source>
        <dbReference type="EMBL" id="AFA49682.1"/>
    </source>
</evidence>
<dbReference type="Proteomes" id="UP000007177">
    <property type="component" value="Chromosome"/>
</dbReference>
<organism evidence="2 3">
    <name type="scientific">Acetobacterium woodii (strain ATCC 29683 / DSM 1030 / JCM 2381 / KCTC 1655 / WB1)</name>
    <dbReference type="NCBI Taxonomy" id="931626"/>
    <lineage>
        <taxon>Bacteria</taxon>
        <taxon>Bacillati</taxon>
        <taxon>Bacillota</taxon>
        <taxon>Clostridia</taxon>
        <taxon>Eubacteriales</taxon>
        <taxon>Eubacteriaceae</taxon>
        <taxon>Acetobacterium</taxon>
    </lineage>
</organism>
<dbReference type="InterPro" id="IPR009693">
    <property type="entry name" value="Glucitol_operon_activator"/>
</dbReference>
<reference evidence="2 3" key="2">
    <citation type="journal article" date="2012" name="PLoS ONE">
        <title>An ancient pathway combining carbon dioxide fixation with the generation and utilization of a sodium ion gradient for ATP synthesis.</title>
        <authorList>
            <person name="Poehlein A."/>
            <person name="Schmidt S."/>
            <person name="Kaster A.K."/>
            <person name="Goenrich M."/>
            <person name="Vollmers J."/>
            <person name="Thurmer A."/>
            <person name="Bertsch J."/>
            <person name="Schuchmann K."/>
            <person name="Voigt B."/>
            <person name="Hecker M."/>
            <person name="Daniel R."/>
            <person name="Thauer R.K."/>
            <person name="Gottschalk G."/>
            <person name="Muller V."/>
        </authorList>
    </citation>
    <scope>NUCLEOTIDE SEQUENCE [LARGE SCALE GENOMIC DNA]</scope>
    <source>
        <strain evidence="3">ATCC 29683 / DSM 1030 / JCM 2381 / KCTC 1655 / WB1</strain>
    </source>
</reference>
<sequence>MCLQGLLTFFQVKNYQRAMESLKGKGLLGVGFRRGVLKGGQILILSYDRSVGKINNCQMMKGITSFERFKTADAYIGLSLDEVRKLAILEDRKINKPAKIKKEITNKKVPLQKRGALFQAVKAIDTHIKKEERQKLQEEKRQQRELAGAESC</sequence>
<accession>H6LHH2</accession>